<evidence type="ECO:0000313" key="3">
    <source>
        <dbReference type="Proteomes" id="UP001360560"/>
    </source>
</evidence>
<evidence type="ECO:0000256" key="1">
    <source>
        <dbReference type="RuleBase" id="RU000487"/>
    </source>
</evidence>
<dbReference type="InterPro" id="IPR004000">
    <property type="entry name" value="Actin"/>
</dbReference>
<comment type="caution">
    <text evidence="2">The sequence shown here is derived from an EMBL/GenBank/DDBJ whole genome shotgun (WGS) entry which is preliminary data.</text>
</comment>
<protein>
    <submittedName>
        <fullName evidence="2">Uncharacterized protein</fullName>
    </submittedName>
</protein>
<dbReference type="EMBL" id="BTFZ01000020">
    <property type="protein sequence ID" value="GMM38990.1"/>
    <property type="molecule type" value="Genomic_DNA"/>
</dbReference>
<comment type="similarity">
    <text evidence="1">Belongs to the actin family.</text>
</comment>
<dbReference type="AlphaFoldDB" id="A0AAV5QXZ0"/>
<dbReference type="Proteomes" id="UP001360560">
    <property type="component" value="Unassembled WGS sequence"/>
</dbReference>
<dbReference type="Pfam" id="PF00022">
    <property type="entry name" value="Actin"/>
    <property type="match status" value="1"/>
</dbReference>
<name>A0AAV5QXZ0_9ASCO</name>
<dbReference type="Gene3D" id="3.30.420.40">
    <property type="match status" value="2"/>
</dbReference>
<accession>A0AAV5QXZ0</accession>
<gene>
    <name evidence="2" type="ORF">DASC09_063290</name>
</gene>
<dbReference type="SMART" id="SM00268">
    <property type="entry name" value="ACTIN"/>
    <property type="match status" value="1"/>
</dbReference>
<dbReference type="GeneID" id="90076978"/>
<reference evidence="2 3" key="1">
    <citation type="journal article" date="2023" name="Elife">
        <title>Identification of key yeast species and microbe-microbe interactions impacting larval growth of Drosophila in the wild.</title>
        <authorList>
            <person name="Mure A."/>
            <person name="Sugiura Y."/>
            <person name="Maeda R."/>
            <person name="Honda K."/>
            <person name="Sakurai N."/>
            <person name="Takahashi Y."/>
            <person name="Watada M."/>
            <person name="Katoh T."/>
            <person name="Gotoh A."/>
            <person name="Gotoh Y."/>
            <person name="Taniguchi I."/>
            <person name="Nakamura K."/>
            <person name="Hayashi T."/>
            <person name="Katayama T."/>
            <person name="Uemura T."/>
            <person name="Hattori Y."/>
        </authorList>
    </citation>
    <scope>NUCLEOTIDE SEQUENCE [LARGE SCALE GENOMIC DNA]</scope>
    <source>
        <strain evidence="2 3">SC-9</strain>
    </source>
</reference>
<proteinExistence type="inferred from homology"/>
<dbReference type="InterPro" id="IPR043129">
    <property type="entry name" value="ATPase_NBD"/>
</dbReference>
<dbReference type="PANTHER" id="PTHR11937">
    <property type="entry name" value="ACTIN"/>
    <property type="match status" value="1"/>
</dbReference>
<organism evidence="2 3">
    <name type="scientific">Saccharomycopsis crataegensis</name>
    <dbReference type="NCBI Taxonomy" id="43959"/>
    <lineage>
        <taxon>Eukaryota</taxon>
        <taxon>Fungi</taxon>
        <taxon>Dikarya</taxon>
        <taxon>Ascomycota</taxon>
        <taxon>Saccharomycotina</taxon>
        <taxon>Saccharomycetes</taxon>
        <taxon>Saccharomycopsidaceae</taxon>
        <taxon>Saccharomycopsis</taxon>
    </lineage>
</organism>
<keyword evidence="3" id="KW-1185">Reference proteome</keyword>
<dbReference type="Gene3D" id="3.90.640.10">
    <property type="entry name" value="Actin, Chain A, domain 4"/>
    <property type="match status" value="1"/>
</dbReference>
<dbReference type="SUPFAM" id="SSF53067">
    <property type="entry name" value="Actin-like ATPase domain"/>
    <property type="match status" value="2"/>
</dbReference>
<sequence length="483" mass="54750">MKNDDNNNNQKIQCDELTINKYILNKEEEEEEEEGGGEDLLTMDQESMVQQYYPVILEIGSRLIKAGFAGDAAPISTLQTNDPIMNFHIQKPSKTNGDQSLNMASISLNGASYALTAENHRSLSESILDPSIQLNATIDNFYKSDLIHKRWLFHDDFLLFQTLEPLQGSNTERLLEKIVSHIYNSDLLVDSKRCKVIIPVSIFLPDHIRRLIANVLLNYIHAQSLIFLPDSLLSILSAGTQNGLVVDLDWDMITISPVFDQKLLYKNIKTTTRGSGKQLHYAVLRQLLNNKQHVEGIDINNKNEVFHFIEDLIHEVVYCKNLNDSYGNGNGDNDDNNVFSYKNNIKIPNRLRFQALESEFFPQITPKEIDDDEIPLASLIIEVLDSLPIDIRPVLSKRIMFTGFLSDIPGLKSRIMHELRSAGNAKYEAIISLGSWTGASLYCSTKLMASSSIIKNQELVRDTYLETNKLIPGWIDQLYTLAQ</sequence>
<evidence type="ECO:0000313" key="2">
    <source>
        <dbReference type="EMBL" id="GMM38990.1"/>
    </source>
</evidence>
<dbReference type="RefSeq" id="XP_064855985.1">
    <property type="nucleotide sequence ID" value="XM_064999913.1"/>
</dbReference>